<comment type="caution">
    <text evidence="2">The sequence shown here is derived from an EMBL/GenBank/DDBJ whole genome shotgun (WGS) entry which is preliminary data.</text>
</comment>
<dbReference type="Proteomes" id="UP000760472">
    <property type="component" value="Unassembled WGS sequence"/>
</dbReference>
<keyword evidence="3" id="KW-1185">Reference proteome</keyword>
<reference evidence="2 3" key="1">
    <citation type="submission" date="2021-02" db="EMBL/GenBank/DDBJ databases">
        <title>A novel species of genus Amphritea isolated from a fishpond in China.</title>
        <authorList>
            <person name="Lu H."/>
        </authorList>
    </citation>
    <scope>NUCLEOTIDE SEQUENCE [LARGE SCALE GENOMIC DNA]</scope>
    <source>
        <strain evidence="2 3">RP18W</strain>
    </source>
</reference>
<evidence type="ECO:0000313" key="2">
    <source>
        <dbReference type="EMBL" id="MBN0989361.1"/>
    </source>
</evidence>
<gene>
    <name evidence="2" type="ORF">JW498_18505</name>
</gene>
<evidence type="ECO:0000259" key="1">
    <source>
        <dbReference type="Pfam" id="PF20283"/>
    </source>
</evidence>
<evidence type="ECO:0000313" key="3">
    <source>
        <dbReference type="Proteomes" id="UP000760472"/>
    </source>
</evidence>
<dbReference type="Pfam" id="PF20283">
    <property type="entry name" value="CTD7"/>
    <property type="match status" value="1"/>
</dbReference>
<accession>A0ABS2WCP8</accession>
<dbReference type="RefSeq" id="WP_205214275.1">
    <property type="nucleotide sequence ID" value="NZ_JAFFZP010000038.1"/>
</dbReference>
<dbReference type="EMBL" id="JAFFZP010000038">
    <property type="protein sequence ID" value="MBN0989361.1"/>
    <property type="molecule type" value="Genomic_DNA"/>
</dbReference>
<feature type="domain" description="ABC-three component systems C-terminal" evidence="1">
    <location>
        <begin position="266"/>
        <end position="389"/>
    </location>
</feature>
<dbReference type="InterPro" id="IPR046913">
    <property type="entry name" value="ABC-3C_CTD7"/>
</dbReference>
<name>A0ABS2WCP8_9GAMM</name>
<organism evidence="2 3">
    <name type="scientific">Amphritea pacifica</name>
    <dbReference type="NCBI Taxonomy" id="2811233"/>
    <lineage>
        <taxon>Bacteria</taxon>
        <taxon>Pseudomonadati</taxon>
        <taxon>Pseudomonadota</taxon>
        <taxon>Gammaproteobacteria</taxon>
        <taxon>Oceanospirillales</taxon>
        <taxon>Oceanospirillaceae</taxon>
        <taxon>Amphritea</taxon>
    </lineage>
</organism>
<protein>
    <recommendedName>
        <fullName evidence="1">ABC-three component systems C-terminal domain-containing protein</fullName>
    </recommendedName>
</protein>
<proteinExistence type="predicted"/>
<sequence>MADTSQFDASASMLGYLYQVRFGLYMAWKKLPEVDDPERYHVSIEKLDDISFEQDGTATELLQTKYHCTPGNLTNRSPDIWKTIRVWVESYQAGTIELGNALLTLITTQNIPEGTIACYLGTGLTRDTAAALEIMEEISSETNQTNAKGYTAFQDLSSPQKQALLDSVYIVGQSDDFQQISTRLRRYGRQSVPSECVEAFVNRIEGIWFTKCVELLSQTPTGVITLSSLEELIDEIRPEYTHTNLPAEFSDALPDVIDLDSDLRTFIQQLRLFTPPKGMLEQAITNYFRAFEQRTKWSSDGLLQPGELGRYDRKIQEQWQEHQGFIELMADITTEEGKRKYAAQLYQQCIQHGVIPIRQDFNESYVAKGSYHLLSDKLTIGWHPDYLECLDTANDEGVA</sequence>